<dbReference type="STRING" id="314260.PB2503_07619"/>
<dbReference type="PROSITE" id="PS51257">
    <property type="entry name" value="PROKAR_LIPOPROTEIN"/>
    <property type="match status" value="1"/>
</dbReference>
<dbReference type="AlphaFoldDB" id="E0TGG0"/>
<dbReference type="PANTHER" id="PTHR39327:SF1">
    <property type="entry name" value="BLR5470 PROTEIN"/>
    <property type="match status" value="1"/>
</dbReference>
<organism evidence="1 2">
    <name type="scientific">Parvularcula bermudensis (strain ATCC BAA-594 / HTCC2503 / KCTC 12087)</name>
    <dbReference type="NCBI Taxonomy" id="314260"/>
    <lineage>
        <taxon>Bacteria</taxon>
        <taxon>Pseudomonadati</taxon>
        <taxon>Pseudomonadota</taxon>
        <taxon>Alphaproteobacteria</taxon>
        <taxon>Parvularculales</taxon>
        <taxon>Parvularculaceae</taxon>
        <taxon>Parvularcula</taxon>
    </lineage>
</organism>
<dbReference type="HOGENOM" id="CLU_1014484_0_0_5"/>
<gene>
    <name evidence="1" type="ordered locus">PB2503_07619</name>
</gene>
<name>E0TGG0_PARBH</name>
<evidence type="ECO:0000313" key="2">
    <source>
        <dbReference type="Proteomes" id="UP000001302"/>
    </source>
</evidence>
<dbReference type="RefSeq" id="WP_013300553.1">
    <property type="nucleotide sequence ID" value="NC_014414.1"/>
</dbReference>
<reference evidence="1 2" key="2">
    <citation type="journal article" date="2011" name="J. Bacteriol.">
        <title>Complete genome sequence of strain HTCC2503T of Parvularcula bermudensis, the type species of the order "Parvularculales" in the class Alphaproteobacteria.</title>
        <authorList>
            <person name="Oh H.M."/>
            <person name="Kang I."/>
            <person name="Vergin K.L."/>
            <person name="Kang D."/>
            <person name="Rhee K.H."/>
            <person name="Giovannoni S.J."/>
            <person name="Cho J.C."/>
        </authorList>
    </citation>
    <scope>NUCLEOTIDE SEQUENCE [LARGE SCALE GENOMIC DNA]</scope>
    <source>
        <strain evidence="2">ATCC BAA-594 / HTCC2503 / KCTC 12087</strain>
    </source>
</reference>
<dbReference type="Gene3D" id="3.10.620.30">
    <property type="match status" value="1"/>
</dbReference>
<dbReference type="InterPro" id="IPR010319">
    <property type="entry name" value="Transglutaminase-like_Cys_pept"/>
</dbReference>
<dbReference type="OrthoDB" id="7206808at2"/>
<dbReference type="eggNOG" id="COG3672">
    <property type="taxonomic scope" value="Bacteria"/>
</dbReference>
<evidence type="ECO:0000313" key="1">
    <source>
        <dbReference type="EMBL" id="ADM09579.1"/>
    </source>
</evidence>
<sequence length="279" mass="30318">MARPFILVPLIIGLFLTGCAHTSDDRRLTVLSTGERAFPPIGLVAFCEQLPEACSLLSEEEESQHASLLPVDTAPAPLATGSLNVVDDSGRLDADSDEVRQHAYRLPPHRAAYSPRFIALTNRSMRELSMVNKIVNNAIEAEEDIDTYGQNDLWAMPLSYPNPDIGARGDCEDYVLEKRRLLIDRGLPLDALSIAVVTHPATGIHAVLIVAGERGDLVLDNLTDRLLSPVESGYRFLFVQSGAELTEWSAAELGYRPSVSGSSLAEMPIEWTPLLGGAS</sequence>
<reference evidence="2" key="1">
    <citation type="submission" date="2010-08" db="EMBL/GenBank/DDBJ databases">
        <title>Genome sequence of Parvularcula bermudensis HTCC2503.</title>
        <authorList>
            <person name="Kang D.-M."/>
            <person name="Oh H.-M."/>
            <person name="Cho J.-C."/>
        </authorList>
    </citation>
    <scope>NUCLEOTIDE SEQUENCE [LARGE SCALE GENOMIC DNA]</scope>
    <source>
        <strain evidence="2">ATCC BAA-594 / HTCC2503 / KCTC 12087</strain>
    </source>
</reference>
<dbReference type="Proteomes" id="UP000001302">
    <property type="component" value="Chromosome"/>
</dbReference>
<dbReference type="PANTHER" id="PTHR39327">
    <property type="match status" value="1"/>
</dbReference>
<dbReference type="KEGG" id="pbr:PB2503_07619"/>
<dbReference type="Pfam" id="PF06035">
    <property type="entry name" value="Peptidase_C93"/>
    <property type="match status" value="1"/>
</dbReference>
<dbReference type="EMBL" id="CP002156">
    <property type="protein sequence ID" value="ADM09579.1"/>
    <property type="molecule type" value="Genomic_DNA"/>
</dbReference>
<protein>
    <submittedName>
        <fullName evidence="1">Uncharacterized protein</fullName>
    </submittedName>
</protein>
<proteinExistence type="predicted"/>
<keyword evidence="2" id="KW-1185">Reference proteome</keyword>
<accession>E0TGG0</accession>